<name>K9TC69_9CYAN</name>
<dbReference type="EMBL" id="CP003607">
    <property type="protein sequence ID" value="AFY80477.1"/>
    <property type="molecule type" value="Genomic_DNA"/>
</dbReference>
<gene>
    <name evidence="1" type="ORF">Oscil6304_0739</name>
</gene>
<protein>
    <submittedName>
        <fullName evidence="1">Uncharacterized protein</fullName>
    </submittedName>
</protein>
<dbReference type="HOGENOM" id="CLU_2586309_0_0_3"/>
<proteinExistence type="predicted"/>
<dbReference type="InParanoid" id="K9TC69"/>
<keyword evidence="2" id="KW-1185">Reference proteome</keyword>
<evidence type="ECO:0000313" key="1">
    <source>
        <dbReference type="EMBL" id="AFY80477.1"/>
    </source>
</evidence>
<dbReference type="AlphaFoldDB" id="K9TC69"/>
<reference evidence="1 2" key="1">
    <citation type="submission" date="2012-06" db="EMBL/GenBank/DDBJ databases">
        <title>Finished chromosome of genome of Oscillatoria acuminata PCC 6304.</title>
        <authorList>
            <consortium name="US DOE Joint Genome Institute"/>
            <person name="Gugger M."/>
            <person name="Coursin T."/>
            <person name="Rippka R."/>
            <person name="Tandeau De Marsac N."/>
            <person name="Huntemann M."/>
            <person name="Wei C.-L."/>
            <person name="Han J."/>
            <person name="Detter J.C."/>
            <person name="Han C."/>
            <person name="Tapia R."/>
            <person name="Davenport K."/>
            <person name="Daligault H."/>
            <person name="Erkkila T."/>
            <person name="Gu W."/>
            <person name="Munk A.C.C."/>
            <person name="Teshima H."/>
            <person name="Xu Y."/>
            <person name="Chain P."/>
            <person name="Chen A."/>
            <person name="Krypides N."/>
            <person name="Mavromatis K."/>
            <person name="Markowitz V."/>
            <person name="Szeto E."/>
            <person name="Ivanova N."/>
            <person name="Mikhailova N."/>
            <person name="Ovchinnikova G."/>
            <person name="Pagani I."/>
            <person name="Pati A."/>
            <person name="Goodwin L."/>
            <person name="Peters L."/>
            <person name="Pitluck S."/>
            <person name="Woyke T."/>
            <person name="Kerfeld C."/>
        </authorList>
    </citation>
    <scope>NUCLEOTIDE SEQUENCE [LARGE SCALE GENOMIC DNA]</scope>
    <source>
        <strain evidence="1 2">PCC 6304</strain>
    </source>
</reference>
<organism evidence="1 2">
    <name type="scientific">Oscillatoria acuminata PCC 6304</name>
    <dbReference type="NCBI Taxonomy" id="56110"/>
    <lineage>
        <taxon>Bacteria</taxon>
        <taxon>Bacillati</taxon>
        <taxon>Cyanobacteriota</taxon>
        <taxon>Cyanophyceae</taxon>
        <taxon>Oscillatoriophycideae</taxon>
        <taxon>Oscillatoriales</taxon>
        <taxon>Oscillatoriaceae</taxon>
        <taxon>Oscillatoria</taxon>
    </lineage>
</organism>
<dbReference type="RefSeq" id="WP_015147127.1">
    <property type="nucleotide sequence ID" value="NC_019693.1"/>
</dbReference>
<evidence type="ECO:0000313" key="2">
    <source>
        <dbReference type="Proteomes" id="UP000010367"/>
    </source>
</evidence>
<dbReference type="KEGG" id="oac:Oscil6304_0739"/>
<dbReference type="Proteomes" id="UP000010367">
    <property type="component" value="Chromosome"/>
</dbReference>
<accession>K9TC69</accession>
<sequence length="80" mass="9107">MIVLMRMHAKDTRYPNPEVLSRGVHGGHLQAQCDRSPQKPASGSLRRWQILEAQQDRLGLFFTLSRMHTLRAGNNELDAP</sequence>